<keyword evidence="3" id="KW-0201">Cytochrome c-type biogenesis</keyword>
<evidence type="ECO:0000256" key="3">
    <source>
        <dbReference type="ARBA" id="ARBA00022748"/>
    </source>
</evidence>
<dbReference type="GO" id="GO:0017004">
    <property type="term" value="P:cytochrome complex assembly"/>
    <property type="evidence" value="ECO:0007669"/>
    <property type="project" value="UniProtKB-KW"/>
</dbReference>
<evidence type="ECO:0000313" key="9">
    <source>
        <dbReference type="EMBL" id="CAK0745071.1"/>
    </source>
</evidence>
<evidence type="ECO:0000313" key="10">
    <source>
        <dbReference type="Proteomes" id="UP001314263"/>
    </source>
</evidence>
<keyword evidence="5 7" id="KW-0472">Membrane</keyword>
<comment type="subcellular location">
    <subcellularLocation>
        <location evidence="1">Membrane</location>
        <topology evidence="1">Multi-pass membrane protein</topology>
    </subcellularLocation>
</comment>
<protein>
    <recommendedName>
        <fullName evidence="8">ResB-like domain-containing protein</fullName>
    </recommendedName>
</protein>
<feature type="compositionally biased region" description="Basic and acidic residues" evidence="6">
    <location>
        <begin position="454"/>
        <end position="464"/>
    </location>
</feature>
<name>A0AAV1HTD4_9CHLO</name>
<feature type="region of interest" description="Disordered" evidence="6">
    <location>
        <begin position="427"/>
        <end position="464"/>
    </location>
</feature>
<dbReference type="InterPro" id="IPR023494">
    <property type="entry name" value="Cyt_c_bgen_Ccs1/CcsB/ResB"/>
</dbReference>
<evidence type="ECO:0000256" key="2">
    <source>
        <dbReference type="ARBA" id="ARBA00022692"/>
    </source>
</evidence>
<proteinExistence type="predicted"/>
<feature type="transmembrane region" description="Helical" evidence="7">
    <location>
        <begin position="33"/>
        <end position="54"/>
    </location>
</feature>
<sequence>MKYYPDGMDKVAGFVDYHLIQLLQWDHIYTANYFLALLALLGASLAACTTTRQWPMVRVARRWRFAQSAERVYTLAKDDLAFALPAADVRDFGGVLQRKGYKVFMRGGSIYAFKGLAGKFAPIGVHAAMLLVMAGVSFGGLGGYRGTAMVPEGGDFIFSQALTPRSGIARLPGGADSMLRVNDFDVRYRDDGSTEQFVSDLSVFDWRGVERLRKTISVNDPLRYKGITAYQTDYSMAALAVRAEGSPLQPADGAPFKLPMASLDGKPGVKGKVWATFIPAEPLTVSPRVQQPRGVSVIARDFQTVALYKADGTFAGIRRPGSNKPIEVEGMQITVEDIIGSTGLELKVDPGVPWVYAGFAGLMITTIVSYLSHSQIWALQDGPWLHVGGKTNRATITFANEMDDMLNQVPEQPLELVQAAESGVLQQEQTAVSAAQEGKETQNGNGGPLGSTVGERETAESRSS</sequence>
<evidence type="ECO:0000256" key="6">
    <source>
        <dbReference type="SAM" id="MobiDB-lite"/>
    </source>
</evidence>
<keyword evidence="10" id="KW-1185">Reference proteome</keyword>
<evidence type="ECO:0000256" key="1">
    <source>
        <dbReference type="ARBA" id="ARBA00004141"/>
    </source>
</evidence>
<reference evidence="9 10" key="1">
    <citation type="submission" date="2023-10" db="EMBL/GenBank/DDBJ databases">
        <authorList>
            <person name="Maclean D."/>
            <person name="Macfadyen A."/>
        </authorList>
    </citation>
    <scope>NUCLEOTIDE SEQUENCE [LARGE SCALE GENOMIC DNA]</scope>
</reference>
<keyword evidence="4 7" id="KW-1133">Transmembrane helix</keyword>
<organism evidence="9 10">
    <name type="scientific">Coccomyxa viridis</name>
    <dbReference type="NCBI Taxonomy" id="1274662"/>
    <lineage>
        <taxon>Eukaryota</taxon>
        <taxon>Viridiplantae</taxon>
        <taxon>Chlorophyta</taxon>
        <taxon>core chlorophytes</taxon>
        <taxon>Trebouxiophyceae</taxon>
        <taxon>Trebouxiophyceae incertae sedis</taxon>
        <taxon>Coccomyxaceae</taxon>
        <taxon>Coccomyxa</taxon>
    </lineage>
</organism>
<feature type="domain" description="ResB-like" evidence="8">
    <location>
        <begin position="289"/>
        <end position="403"/>
    </location>
</feature>
<dbReference type="InterPro" id="IPR007816">
    <property type="entry name" value="ResB-like_domain"/>
</dbReference>
<feature type="domain" description="ResB-like" evidence="8">
    <location>
        <begin position="17"/>
        <end position="259"/>
    </location>
</feature>
<feature type="transmembrane region" description="Helical" evidence="7">
    <location>
        <begin position="123"/>
        <end position="144"/>
    </location>
</feature>
<dbReference type="PANTHER" id="PTHR31566:SF0">
    <property type="entry name" value="CYTOCHROME C BIOGENESIS PROTEIN CCS1, CHLOROPLASTIC"/>
    <property type="match status" value="1"/>
</dbReference>
<evidence type="ECO:0000256" key="5">
    <source>
        <dbReference type="ARBA" id="ARBA00023136"/>
    </source>
</evidence>
<dbReference type="PANTHER" id="PTHR31566">
    <property type="entry name" value="CYTOCHROME C BIOGENESIS PROTEIN CCS1, CHLOROPLASTIC"/>
    <property type="match status" value="1"/>
</dbReference>
<dbReference type="EMBL" id="CAUYUE010000002">
    <property type="protein sequence ID" value="CAK0745071.1"/>
    <property type="molecule type" value="Genomic_DNA"/>
</dbReference>
<dbReference type="Pfam" id="PF05140">
    <property type="entry name" value="ResB"/>
    <property type="match status" value="2"/>
</dbReference>
<accession>A0AAV1HTD4</accession>
<keyword evidence="2 7" id="KW-0812">Transmembrane</keyword>
<dbReference type="Proteomes" id="UP001314263">
    <property type="component" value="Unassembled WGS sequence"/>
</dbReference>
<dbReference type="GO" id="GO:0016020">
    <property type="term" value="C:membrane"/>
    <property type="evidence" value="ECO:0007669"/>
    <property type="project" value="UniProtKB-SubCell"/>
</dbReference>
<dbReference type="AlphaFoldDB" id="A0AAV1HTD4"/>
<comment type="caution">
    <text evidence="9">The sequence shown here is derived from an EMBL/GenBank/DDBJ whole genome shotgun (WGS) entry which is preliminary data.</text>
</comment>
<evidence type="ECO:0000259" key="8">
    <source>
        <dbReference type="Pfam" id="PF05140"/>
    </source>
</evidence>
<evidence type="ECO:0000256" key="7">
    <source>
        <dbReference type="SAM" id="Phobius"/>
    </source>
</evidence>
<gene>
    <name evidence="9" type="ORF">CVIRNUC_001594</name>
</gene>
<evidence type="ECO:0000256" key="4">
    <source>
        <dbReference type="ARBA" id="ARBA00022989"/>
    </source>
</evidence>